<accession>A0ABU9GMJ6</accession>
<dbReference type="EMBL" id="JBAKAZ010000006">
    <property type="protein sequence ID" value="MEL0628469.1"/>
    <property type="molecule type" value="Genomic_DNA"/>
</dbReference>
<dbReference type="InterPro" id="IPR009962">
    <property type="entry name" value="DUF1488"/>
</dbReference>
<dbReference type="Proteomes" id="UP001369082">
    <property type="component" value="Unassembled WGS sequence"/>
</dbReference>
<reference evidence="1 2" key="1">
    <citation type="submission" date="2024-02" db="EMBL/GenBank/DDBJ databases">
        <title>Bacteria isolated from the canopy kelp, Nereocystis luetkeana.</title>
        <authorList>
            <person name="Pfister C.A."/>
            <person name="Younker I.T."/>
            <person name="Light S.H."/>
        </authorList>
    </citation>
    <scope>NUCLEOTIDE SEQUENCE [LARGE SCALE GENOMIC DNA]</scope>
    <source>
        <strain evidence="1 2">TI.1.05</strain>
    </source>
</reference>
<proteinExistence type="predicted"/>
<keyword evidence="2" id="KW-1185">Reference proteome</keyword>
<evidence type="ECO:0000313" key="1">
    <source>
        <dbReference type="EMBL" id="MEL0628469.1"/>
    </source>
</evidence>
<dbReference type="Gene3D" id="3.30.160.140">
    <property type="entry name" value="Shew3726-like"/>
    <property type="match status" value="1"/>
</dbReference>
<dbReference type="Pfam" id="PF07369">
    <property type="entry name" value="DUF1488"/>
    <property type="match status" value="1"/>
</dbReference>
<dbReference type="InterPro" id="IPR036692">
    <property type="entry name" value="Shew3726-like_sf"/>
</dbReference>
<gene>
    <name evidence="1" type="ORF">V6256_02520</name>
</gene>
<protein>
    <submittedName>
        <fullName evidence="1">DUF1488 domain-containing protein</fullName>
    </submittedName>
</protein>
<sequence length="93" mass="10514">MNQSILFSDNEYYNHDLQQVEFHAQCQGRLILCIISWVTLNTLEQSDLPLAAANEEAALTLFEAARFDIEDLAETLINQHAFNDDGSITLSHC</sequence>
<evidence type="ECO:0000313" key="2">
    <source>
        <dbReference type="Proteomes" id="UP001369082"/>
    </source>
</evidence>
<dbReference type="SUPFAM" id="SSF160272">
    <property type="entry name" value="Shew3726-like"/>
    <property type="match status" value="1"/>
</dbReference>
<comment type="caution">
    <text evidence="1">The sequence shown here is derived from an EMBL/GenBank/DDBJ whole genome shotgun (WGS) entry which is preliminary data.</text>
</comment>
<dbReference type="RefSeq" id="WP_341596440.1">
    <property type="nucleotide sequence ID" value="NZ_JBAKAZ010000006.1"/>
</dbReference>
<name>A0ABU9GMJ6_9GAMM</name>
<organism evidence="1 2">
    <name type="scientific">Psychromonas aquatilis</name>
    <dbReference type="NCBI Taxonomy" id="2005072"/>
    <lineage>
        <taxon>Bacteria</taxon>
        <taxon>Pseudomonadati</taxon>
        <taxon>Pseudomonadota</taxon>
        <taxon>Gammaproteobacteria</taxon>
        <taxon>Alteromonadales</taxon>
        <taxon>Psychromonadaceae</taxon>
        <taxon>Psychromonas</taxon>
    </lineage>
</organism>